<keyword evidence="3 6" id="KW-0687">Ribonucleoprotein</keyword>
<evidence type="ECO:0000256" key="7">
    <source>
        <dbReference type="RuleBase" id="RU003823"/>
    </source>
</evidence>
<dbReference type="GO" id="GO:0006412">
    <property type="term" value="P:translation"/>
    <property type="evidence" value="ECO:0007669"/>
    <property type="project" value="InterPro"/>
</dbReference>
<evidence type="ECO:0000313" key="10">
    <source>
        <dbReference type="Proteomes" id="UP000228561"/>
    </source>
</evidence>
<dbReference type="SUPFAM" id="SSF54768">
    <property type="entry name" value="dsRNA-binding domain-like"/>
    <property type="match status" value="1"/>
</dbReference>
<dbReference type="GO" id="GO:0003735">
    <property type="term" value="F:structural constituent of ribosome"/>
    <property type="evidence" value="ECO:0007669"/>
    <property type="project" value="UniProtKB-UniRule"/>
</dbReference>
<dbReference type="GO" id="GO:0005840">
    <property type="term" value="C:ribosome"/>
    <property type="evidence" value="ECO:0007669"/>
    <property type="project" value="UniProtKB-KW"/>
</dbReference>
<dbReference type="PANTHER" id="PTHR48277">
    <property type="entry name" value="MITOCHONDRIAL RIBOSOMAL PROTEIN S5"/>
    <property type="match status" value="1"/>
</dbReference>
<dbReference type="Gene3D" id="3.30.230.10">
    <property type="match status" value="1"/>
</dbReference>
<comment type="caution">
    <text evidence="9">The sequence shown here is derived from an EMBL/GenBank/DDBJ whole genome shotgun (WGS) entry which is preliminary data.</text>
</comment>
<evidence type="ECO:0000313" key="9">
    <source>
        <dbReference type="EMBL" id="PIU99563.1"/>
    </source>
</evidence>
<evidence type="ECO:0000256" key="3">
    <source>
        <dbReference type="ARBA" id="ARBA00023274"/>
    </source>
</evidence>
<accession>A0A2M7B903</accession>
<dbReference type="EMBL" id="PEVG01000018">
    <property type="protein sequence ID" value="PIU99563.1"/>
    <property type="molecule type" value="Genomic_DNA"/>
</dbReference>
<gene>
    <name evidence="9" type="ORF">COS58_01595</name>
</gene>
<dbReference type="InterPro" id="IPR020568">
    <property type="entry name" value="Ribosomal_Su5_D2-typ_SF"/>
</dbReference>
<dbReference type="InterPro" id="IPR000851">
    <property type="entry name" value="Ribosomal_uS5"/>
</dbReference>
<dbReference type="PANTHER" id="PTHR48277:SF1">
    <property type="entry name" value="MITOCHONDRIAL RIBOSOMAL PROTEIN S5"/>
    <property type="match status" value="1"/>
</dbReference>
<dbReference type="InterPro" id="IPR013810">
    <property type="entry name" value="Ribosomal_uS5_N"/>
</dbReference>
<dbReference type="Gene3D" id="3.30.160.20">
    <property type="match status" value="1"/>
</dbReference>
<dbReference type="PROSITE" id="PS50881">
    <property type="entry name" value="S5_DSRBD"/>
    <property type="match status" value="1"/>
</dbReference>
<sequence>MFRSGKKENRFRHGQERKPPEYEQKLIDIRRVARVVAGGRRFSFRVTIVIGNRKGEVGVGLGKAGDTSLAIEKAFRNAKKHLIKVVLNERDSIPCETTGKFGSAFIYIKPSLGGRGLVAGGSVRTVLDLAGVKNTSAKIISTSKNKLNNARAALVALSNLKYKKII</sequence>
<name>A0A2M7B903_9BACT</name>
<keyword evidence="2 6" id="KW-0689">Ribosomal protein</keyword>
<evidence type="ECO:0000259" key="8">
    <source>
        <dbReference type="PROSITE" id="PS50881"/>
    </source>
</evidence>
<evidence type="ECO:0000256" key="4">
    <source>
        <dbReference type="ARBA" id="ARBA00035255"/>
    </source>
</evidence>
<dbReference type="GO" id="GO:0005737">
    <property type="term" value="C:cytoplasm"/>
    <property type="evidence" value="ECO:0007669"/>
    <property type="project" value="UniProtKB-ARBA"/>
</dbReference>
<evidence type="ECO:0000256" key="2">
    <source>
        <dbReference type="ARBA" id="ARBA00022980"/>
    </source>
</evidence>
<dbReference type="InterPro" id="IPR014721">
    <property type="entry name" value="Ribsml_uS5_D2-typ_fold_subgr"/>
</dbReference>
<comment type="similarity">
    <text evidence="1 7">Belongs to the universal ribosomal protein uS5 family.</text>
</comment>
<proteinExistence type="inferred from homology"/>
<organism evidence="9 10">
    <name type="scientific">Candidatus Tagabacteria bacterium CG03_land_8_20_14_0_80_41_22</name>
    <dbReference type="NCBI Taxonomy" id="1975020"/>
    <lineage>
        <taxon>Bacteria</taxon>
        <taxon>Candidatus Tagaibacteriota</taxon>
    </lineage>
</organism>
<dbReference type="Proteomes" id="UP000228561">
    <property type="component" value="Unassembled WGS sequence"/>
</dbReference>
<dbReference type="Pfam" id="PF00333">
    <property type="entry name" value="Ribosomal_S5"/>
    <property type="match status" value="1"/>
</dbReference>
<dbReference type="GO" id="GO:1990904">
    <property type="term" value="C:ribonucleoprotein complex"/>
    <property type="evidence" value="ECO:0007669"/>
    <property type="project" value="UniProtKB-UniRule"/>
</dbReference>
<reference evidence="10" key="1">
    <citation type="submission" date="2017-09" db="EMBL/GenBank/DDBJ databases">
        <title>Depth-based differentiation of microbial function through sediment-hosted aquifers and enrichment of novel symbionts in the deep terrestrial subsurface.</title>
        <authorList>
            <person name="Probst A.J."/>
            <person name="Ladd B."/>
            <person name="Jarett J.K."/>
            <person name="Geller-Mcgrath D.E."/>
            <person name="Sieber C.M.K."/>
            <person name="Emerson J.B."/>
            <person name="Anantharaman K."/>
            <person name="Thomas B.C."/>
            <person name="Malmstrom R."/>
            <person name="Stieglmeier M."/>
            <person name="Klingl A."/>
            <person name="Woyke T."/>
            <person name="Ryan C.M."/>
            <person name="Banfield J.F."/>
        </authorList>
    </citation>
    <scope>NUCLEOTIDE SEQUENCE [LARGE SCALE GENOMIC DNA]</scope>
</reference>
<dbReference type="FunFam" id="3.30.230.10:FF:000002">
    <property type="entry name" value="30S ribosomal protein S5"/>
    <property type="match status" value="1"/>
</dbReference>
<dbReference type="InterPro" id="IPR005324">
    <property type="entry name" value="Ribosomal_uS5_C"/>
</dbReference>
<feature type="domain" description="S5 DRBM" evidence="8">
    <location>
        <begin position="22"/>
        <end position="85"/>
    </location>
</feature>
<protein>
    <recommendedName>
        <fullName evidence="4">Small ribosomal subunit protein uS5</fullName>
    </recommendedName>
    <alternativeName>
        <fullName evidence="5">30S ribosomal protein S5</fullName>
    </alternativeName>
</protein>
<evidence type="ECO:0000256" key="5">
    <source>
        <dbReference type="ARBA" id="ARBA00035519"/>
    </source>
</evidence>
<dbReference type="GO" id="GO:0003723">
    <property type="term" value="F:RNA binding"/>
    <property type="evidence" value="ECO:0007669"/>
    <property type="project" value="InterPro"/>
</dbReference>
<dbReference type="Pfam" id="PF03719">
    <property type="entry name" value="Ribosomal_S5_C"/>
    <property type="match status" value="1"/>
</dbReference>
<evidence type="ECO:0000256" key="6">
    <source>
        <dbReference type="PROSITE-ProRule" id="PRU00268"/>
    </source>
</evidence>
<dbReference type="AlphaFoldDB" id="A0A2M7B903"/>
<evidence type="ECO:0000256" key="1">
    <source>
        <dbReference type="ARBA" id="ARBA00008945"/>
    </source>
</evidence>
<dbReference type="SUPFAM" id="SSF54211">
    <property type="entry name" value="Ribosomal protein S5 domain 2-like"/>
    <property type="match status" value="1"/>
</dbReference>